<keyword evidence="1" id="KW-0805">Transcription regulation</keyword>
<proteinExistence type="predicted"/>
<dbReference type="GO" id="GO:0003700">
    <property type="term" value="F:DNA-binding transcription factor activity"/>
    <property type="evidence" value="ECO:0007669"/>
    <property type="project" value="InterPro"/>
</dbReference>
<dbReference type="SUPFAM" id="SSF46785">
    <property type="entry name" value="Winged helix' DNA-binding domain"/>
    <property type="match status" value="1"/>
</dbReference>
<gene>
    <name evidence="4" type="ORF">DSM106044_04752</name>
</gene>
<dbReference type="PIRSF" id="PIRSF016838">
    <property type="entry name" value="PafC"/>
    <property type="match status" value="1"/>
</dbReference>
<evidence type="ECO:0000313" key="5">
    <source>
        <dbReference type="Proteomes" id="UP000306509"/>
    </source>
</evidence>
<dbReference type="InterPro" id="IPR036388">
    <property type="entry name" value="WH-like_DNA-bd_sf"/>
</dbReference>
<dbReference type="InterPro" id="IPR026881">
    <property type="entry name" value="WYL_dom"/>
</dbReference>
<dbReference type="InterPro" id="IPR036390">
    <property type="entry name" value="WH_DNA-bd_sf"/>
</dbReference>
<dbReference type="InterPro" id="IPR051534">
    <property type="entry name" value="CBASS_pafABC_assoc_protein"/>
</dbReference>
<comment type="caution">
    <text evidence="4">The sequence shown here is derived from an EMBL/GenBank/DDBJ whole genome shotgun (WGS) entry which is preliminary data.</text>
</comment>
<accession>A0A4U8Q141</accession>
<organism evidence="4 5">
    <name type="scientific">Robinsoniella peoriensis</name>
    <dbReference type="NCBI Taxonomy" id="180332"/>
    <lineage>
        <taxon>Bacteria</taxon>
        <taxon>Bacillati</taxon>
        <taxon>Bacillota</taxon>
        <taxon>Clostridia</taxon>
        <taxon>Lachnospirales</taxon>
        <taxon>Lachnospiraceae</taxon>
        <taxon>Robinsoniella</taxon>
    </lineage>
</organism>
<dbReference type="RefSeq" id="WP_138003826.1">
    <property type="nucleotide sequence ID" value="NZ_CAUSDN010000135.1"/>
</dbReference>
<dbReference type="PANTHER" id="PTHR34580:SF1">
    <property type="entry name" value="PROTEIN PAFC"/>
    <property type="match status" value="1"/>
</dbReference>
<sequence length="304" mass="35526">MSEGRLFKIIYYLLEKGRATAPELAEKYEVSIRTIYRDVDMLSSAGIPVYVTKGRKGGIQLMDHFVLNKSILSDKEKQEILMGLQSLCAIQYQDAEDILTKMGAVFQTAQTKWIEADFSRWGISRENEQKIFSILKQSILESRVLSFTYYASSGVHLQREAEPLKLVYKDKAWYIYAFCRYRLEKRLFRVSRMKKITLTKEQFCRKIGTDDPVFPKSAVMGQVMEIELHFPDEMAYRIYDIFDDQDITKLKSGYKVTAAVPETQWLYEFIMSFGDKVDIVSPRQLRENIIKRCANALQHHRKEL</sequence>
<feature type="domain" description="HTH deoR-type" evidence="3">
    <location>
        <begin position="2"/>
        <end position="57"/>
    </location>
</feature>
<evidence type="ECO:0000256" key="2">
    <source>
        <dbReference type="ARBA" id="ARBA00023163"/>
    </source>
</evidence>
<dbReference type="Pfam" id="PF08279">
    <property type="entry name" value="HTH_11"/>
    <property type="match status" value="1"/>
</dbReference>
<dbReference type="InterPro" id="IPR013196">
    <property type="entry name" value="HTH_11"/>
</dbReference>
<dbReference type="STRING" id="180332.GCA_000797495_00648"/>
<dbReference type="PROSITE" id="PS52050">
    <property type="entry name" value="WYL"/>
    <property type="match status" value="1"/>
</dbReference>
<dbReference type="PANTHER" id="PTHR34580">
    <property type="match status" value="1"/>
</dbReference>
<dbReference type="Gene3D" id="1.10.10.10">
    <property type="entry name" value="Winged helix-like DNA-binding domain superfamily/Winged helix DNA-binding domain"/>
    <property type="match status" value="1"/>
</dbReference>
<dbReference type="PROSITE" id="PS51000">
    <property type="entry name" value="HTH_DEOR_2"/>
    <property type="match status" value="1"/>
</dbReference>
<evidence type="ECO:0000259" key="3">
    <source>
        <dbReference type="PROSITE" id="PS51000"/>
    </source>
</evidence>
<keyword evidence="2" id="KW-0804">Transcription</keyword>
<dbReference type="InterPro" id="IPR001034">
    <property type="entry name" value="DeoR_HTH"/>
</dbReference>
<dbReference type="InterPro" id="IPR057727">
    <property type="entry name" value="WCX_dom"/>
</dbReference>
<dbReference type="AlphaFoldDB" id="A0A4U8Q141"/>
<evidence type="ECO:0000256" key="1">
    <source>
        <dbReference type="ARBA" id="ARBA00023015"/>
    </source>
</evidence>
<dbReference type="Pfam" id="PF25583">
    <property type="entry name" value="WCX"/>
    <property type="match status" value="1"/>
</dbReference>
<dbReference type="Pfam" id="PF13280">
    <property type="entry name" value="WYL"/>
    <property type="match status" value="1"/>
</dbReference>
<dbReference type="EMBL" id="QGQD01000096">
    <property type="protein sequence ID" value="TLC98414.1"/>
    <property type="molecule type" value="Genomic_DNA"/>
</dbReference>
<keyword evidence="5" id="KW-1185">Reference proteome</keyword>
<name>A0A4U8Q141_9FIRM</name>
<protein>
    <submittedName>
        <fullName evidence="4">HTH domain protein</fullName>
    </submittedName>
</protein>
<dbReference type="InterPro" id="IPR028349">
    <property type="entry name" value="PafC-like"/>
</dbReference>
<dbReference type="Proteomes" id="UP000306509">
    <property type="component" value="Unassembled WGS sequence"/>
</dbReference>
<reference evidence="4 5" key="1">
    <citation type="journal article" date="2019" name="Anaerobe">
        <title>Detection of Robinsoniella peoriensis in multiple bone samples of a trauma patient.</title>
        <authorList>
            <person name="Schrottner P."/>
            <person name="Hartwich K."/>
            <person name="Bunk B."/>
            <person name="Schober I."/>
            <person name="Helbig S."/>
            <person name="Rudolph W.W."/>
            <person name="Gunzer F."/>
        </authorList>
    </citation>
    <scope>NUCLEOTIDE SEQUENCE [LARGE SCALE GENOMIC DNA]</scope>
    <source>
        <strain evidence="4 5">DSM 106044</strain>
    </source>
</reference>
<evidence type="ECO:0000313" key="4">
    <source>
        <dbReference type="EMBL" id="TLC98414.1"/>
    </source>
</evidence>